<evidence type="ECO:0000313" key="2">
    <source>
        <dbReference type="EMBL" id="PEN04635.1"/>
    </source>
</evidence>
<dbReference type="Gene3D" id="3.40.50.300">
    <property type="entry name" value="P-loop containing nucleotide triphosphate hydrolases"/>
    <property type="match status" value="1"/>
</dbReference>
<evidence type="ECO:0000259" key="1">
    <source>
        <dbReference type="Pfam" id="PF01656"/>
    </source>
</evidence>
<gene>
    <name evidence="2" type="ORF">CRI93_14850</name>
</gene>
<dbReference type="InterPro" id="IPR048089">
    <property type="entry name" value="McdA"/>
</dbReference>
<dbReference type="CDD" id="cd02042">
    <property type="entry name" value="ParAB_family"/>
    <property type="match status" value="1"/>
</dbReference>
<dbReference type="InterPro" id="IPR002586">
    <property type="entry name" value="CobQ/CobB/MinD/ParA_Nub-bd_dom"/>
</dbReference>
<dbReference type="OrthoDB" id="69313at2"/>
<dbReference type="InterPro" id="IPR050678">
    <property type="entry name" value="DNA_Partitioning_ATPase"/>
</dbReference>
<evidence type="ECO:0000313" key="3">
    <source>
        <dbReference type="Proteomes" id="UP000221024"/>
    </source>
</evidence>
<proteinExistence type="predicted"/>
<dbReference type="InterPro" id="IPR027417">
    <property type="entry name" value="P-loop_NTPase"/>
</dbReference>
<comment type="caution">
    <text evidence="2">The sequence shown here is derived from an EMBL/GenBank/DDBJ whole genome shotgun (WGS) entry which is preliminary data.</text>
</comment>
<protein>
    <submittedName>
        <fullName evidence="2">Plasmid partition protein</fullName>
    </submittedName>
</protein>
<reference evidence="2 3" key="1">
    <citation type="submission" date="2017-10" db="EMBL/GenBank/DDBJ databases">
        <title>Draft genome of Longimonas halophila.</title>
        <authorList>
            <person name="Goh K.M."/>
            <person name="Shamsir M.S."/>
            <person name="Lim S.W."/>
        </authorList>
    </citation>
    <scope>NUCLEOTIDE SEQUENCE [LARGE SCALE GENOMIC DNA]</scope>
    <source>
        <strain evidence="2 3">KCTC 42399</strain>
    </source>
</reference>
<dbReference type="PANTHER" id="PTHR13696:SF96">
    <property type="entry name" value="COBQ_COBB_MIND_PARA NUCLEOTIDE BINDING DOMAIN-CONTAINING PROTEIN"/>
    <property type="match status" value="1"/>
</dbReference>
<organism evidence="2 3">
    <name type="scientific">Longimonas halophila</name>
    <dbReference type="NCBI Taxonomy" id="1469170"/>
    <lineage>
        <taxon>Bacteria</taxon>
        <taxon>Pseudomonadati</taxon>
        <taxon>Rhodothermota</taxon>
        <taxon>Rhodothermia</taxon>
        <taxon>Rhodothermales</taxon>
        <taxon>Salisaetaceae</taxon>
        <taxon>Longimonas</taxon>
    </lineage>
</organism>
<dbReference type="AlphaFoldDB" id="A0A2H3NHV5"/>
<dbReference type="NCBIfam" id="NF041546">
    <property type="entry name" value="ParA_partition"/>
    <property type="match status" value="1"/>
</dbReference>
<name>A0A2H3NHV5_9BACT</name>
<dbReference type="PANTHER" id="PTHR13696">
    <property type="entry name" value="P-LOOP CONTAINING NUCLEOSIDE TRIPHOSPHATE HYDROLASE"/>
    <property type="match status" value="1"/>
</dbReference>
<dbReference type="SUPFAM" id="SSF52540">
    <property type="entry name" value="P-loop containing nucleoside triphosphate hydrolases"/>
    <property type="match status" value="1"/>
</dbReference>
<keyword evidence="3" id="KW-1185">Reference proteome</keyword>
<sequence>MKVVGVLHGKGGVGKSTVAVNLARSLQLTGLEVVIIDCDAQGTSQSWKASRKDEETLPAVFGVNKSSALKSDVKRLKDSFHVAVIDGGAHLNKMHASIIKTSDLALIPVQPSPADIWPTEQIVDLIKQRQEVAGEPKAAFVISRRKVGSRLGKGVQDVLERFELSVWEGTCDRVVYAQAMGQGKSVVEMSDDKAAAEINTLTQNVVRALNL</sequence>
<dbReference type="Proteomes" id="UP000221024">
    <property type="component" value="Unassembled WGS sequence"/>
</dbReference>
<dbReference type="Pfam" id="PF01656">
    <property type="entry name" value="CbiA"/>
    <property type="match status" value="1"/>
</dbReference>
<feature type="domain" description="CobQ/CobB/MinD/ParA nucleotide binding" evidence="1">
    <location>
        <begin position="6"/>
        <end position="133"/>
    </location>
</feature>
<accession>A0A2H3NHV5</accession>
<dbReference type="EMBL" id="PDEP01000024">
    <property type="protein sequence ID" value="PEN04635.1"/>
    <property type="molecule type" value="Genomic_DNA"/>
</dbReference>
<dbReference type="RefSeq" id="WP_098063488.1">
    <property type="nucleotide sequence ID" value="NZ_PDEP01000024.1"/>
</dbReference>
<dbReference type="PIRSF" id="PIRSF009320">
    <property type="entry name" value="Nuc_binding_HP_1000"/>
    <property type="match status" value="1"/>
</dbReference>